<name>A0A8S1LNU9_PARPR</name>
<dbReference type="EC" id="4.2.1.24" evidence="3"/>
<evidence type="ECO:0000256" key="4">
    <source>
        <dbReference type="ARBA" id="ARBA00020771"/>
    </source>
</evidence>
<keyword evidence="6" id="KW-0456">Lyase</keyword>
<keyword evidence="7" id="KW-0627">Porphyrin biosynthesis</keyword>
<evidence type="ECO:0000256" key="2">
    <source>
        <dbReference type="ARBA" id="ARBA00008055"/>
    </source>
</evidence>
<protein>
    <recommendedName>
        <fullName evidence="4">Delta-aminolevulinic acid dehydratase</fullName>
        <ecNumber evidence="3">4.2.1.24</ecNumber>
    </recommendedName>
    <alternativeName>
        <fullName evidence="8">Porphobilinogen synthase</fullName>
    </alternativeName>
</protein>
<dbReference type="PIRSF" id="PIRSF001415">
    <property type="entry name" value="Porphbilin_synth"/>
    <property type="match status" value="1"/>
</dbReference>
<dbReference type="EMBL" id="CAJJDM010000041">
    <property type="protein sequence ID" value="CAD8068489.1"/>
    <property type="molecule type" value="Genomic_DNA"/>
</dbReference>
<dbReference type="GO" id="GO:0008270">
    <property type="term" value="F:zinc ion binding"/>
    <property type="evidence" value="ECO:0007669"/>
    <property type="project" value="TreeGrafter"/>
</dbReference>
<dbReference type="SMART" id="SM01004">
    <property type="entry name" value="ALAD"/>
    <property type="match status" value="1"/>
</dbReference>
<comment type="caution">
    <text evidence="10">The sequence shown here is derived from an EMBL/GenBank/DDBJ whole genome shotgun (WGS) entry which is preliminary data.</text>
</comment>
<evidence type="ECO:0000313" key="10">
    <source>
        <dbReference type="EMBL" id="CAD8068489.1"/>
    </source>
</evidence>
<dbReference type="InterPro" id="IPR001731">
    <property type="entry name" value="ALAD"/>
</dbReference>
<dbReference type="FunFam" id="3.20.20.70:FF:000019">
    <property type="entry name" value="Delta-aminolevulinic acid dehydratase"/>
    <property type="match status" value="1"/>
</dbReference>
<dbReference type="GO" id="GO:0005829">
    <property type="term" value="C:cytosol"/>
    <property type="evidence" value="ECO:0007669"/>
    <property type="project" value="TreeGrafter"/>
</dbReference>
<evidence type="ECO:0000256" key="7">
    <source>
        <dbReference type="ARBA" id="ARBA00023244"/>
    </source>
</evidence>
<evidence type="ECO:0000256" key="9">
    <source>
        <dbReference type="ARBA" id="ARBA00047651"/>
    </source>
</evidence>
<organism evidence="10 11">
    <name type="scientific">Paramecium primaurelia</name>
    <dbReference type="NCBI Taxonomy" id="5886"/>
    <lineage>
        <taxon>Eukaryota</taxon>
        <taxon>Sar</taxon>
        <taxon>Alveolata</taxon>
        <taxon>Ciliophora</taxon>
        <taxon>Intramacronucleata</taxon>
        <taxon>Oligohymenophorea</taxon>
        <taxon>Peniculida</taxon>
        <taxon>Parameciidae</taxon>
        <taxon>Paramecium</taxon>
    </lineage>
</organism>
<dbReference type="GO" id="GO:0004655">
    <property type="term" value="F:porphobilinogen synthase activity"/>
    <property type="evidence" value="ECO:0007669"/>
    <property type="project" value="UniProtKB-EC"/>
</dbReference>
<evidence type="ECO:0000256" key="6">
    <source>
        <dbReference type="ARBA" id="ARBA00023239"/>
    </source>
</evidence>
<dbReference type="Proteomes" id="UP000688137">
    <property type="component" value="Unassembled WGS sequence"/>
</dbReference>
<dbReference type="NCBIfam" id="NF006762">
    <property type="entry name" value="PRK09283.1"/>
    <property type="match status" value="1"/>
</dbReference>
<evidence type="ECO:0000256" key="5">
    <source>
        <dbReference type="ARBA" id="ARBA00023133"/>
    </source>
</evidence>
<reference evidence="10" key="1">
    <citation type="submission" date="2021-01" db="EMBL/GenBank/DDBJ databases">
        <authorList>
            <consortium name="Genoscope - CEA"/>
            <person name="William W."/>
        </authorList>
    </citation>
    <scope>NUCLEOTIDE SEQUENCE</scope>
</reference>
<comment type="similarity">
    <text evidence="2">Belongs to the ALAD family.</text>
</comment>
<dbReference type="PANTHER" id="PTHR11458">
    <property type="entry name" value="DELTA-AMINOLEVULINIC ACID DEHYDRATASE"/>
    <property type="match status" value="1"/>
</dbReference>
<keyword evidence="5" id="KW-0350">Heme biosynthesis</keyword>
<proteinExistence type="inferred from homology"/>
<dbReference type="Pfam" id="PF00490">
    <property type="entry name" value="ALAD"/>
    <property type="match status" value="1"/>
</dbReference>
<sequence length="324" mass="36413">MDKLHPLFVHPTQKLWNSQLPRKSQLVYPLFVVDGENQKQPINSMPNIYRYSVDLLKELLEPLVIKGLKAVLIFGVIGNEDKDEFGSMAGGLGKESCVHKALRLLKQVFPQLLLITDVCLCAYTSHGHCGILTKDGYLDNQASIKRLSECALSYAQAGADIVAPSDMMDNRVRAIKELLDQHPNLRVPIMSYSSKFCSALYGPFRDVCCSAPQKFDRSSYQLPPGSRQLALQAAERDLKEGAGYVMVKPITAYLDIAAEIKRRHPDTLLACYHVSGEYSMLHAGAEKKLFDLKRVVLEYMEGFIRSGIDIIITYFTPELLDWLE</sequence>
<evidence type="ECO:0000313" key="11">
    <source>
        <dbReference type="Proteomes" id="UP000688137"/>
    </source>
</evidence>
<evidence type="ECO:0000256" key="1">
    <source>
        <dbReference type="ARBA" id="ARBA00004694"/>
    </source>
</evidence>
<dbReference type="AlphaFoldDB" id="A0A8S1LNU9"/>
<comment type="pathway">
    <text evidence="1">Porphyrin-containing compound metabolism; protoporphyrin-IX biosynthesis; coproporphyrinogen-III from 5-aminolevulinate: step 1/4.</text>
</comment>
<evidence type="ECO:0000256" key="8">
    <source>
        <dbReference type="ARBA" id="ARBA00032837"/>
    </source>
</evidence>
<comment type="catalytic activity">
    <reaction evidence="9">
        <text>2 5-aminolevulinate = porphobilinogen + 2 H2O + H(+)</text>
        <dbReference type="Rhea" id="RHEA:24064"/>
        <dbReference type="ChEBI" id="CHEBI:15377"/>
        <dbReference type="ChEBI" id="CHEBI:15378"/>
        <dbReference type="ChEBI" id="CHEBI:58126"/>
        <dbReference type="ChEBI" id="CHEBI:356416"/>
        <dbReference type="EC" id="4.2.1.24"/>
    </reaction>
</comment>
<keyword evidence="11" id="KW-1185">Reference proteome</keyword>
<dbReference type="GO" id="GO:0006783">
    <property type="term" value="P:heme biosynthetic process"/>
    <property type="evidence" value="ECO:0007669"/>
    <property type="project" value="UniProtKB-KW"/>
</dbReference>
<gene>
    <name evidence="10" type="ORF">PPRIM_AZ9-3.1.T0420185</name>
</gene>
<accession>A0A8S1LNU9</accession>
<dbReference type="PANTHER" id="PTHR11458:SF0">
    <property type="entry name" value="DELTA-AMINOLEVULINIC ACID DEHYDRATASE"/>
    <property type="match status" value="1"/>
</dbReference>
<evidence type="ECO:0000256" key="3">
    <source>
        <dbReference type="ARBA" id="ARBA00012053"/>
    </source>
</evidence>
<dbReference type="OMA" id="YQMDYAN"/>